<dbReference type="GO" id="GO:0006397">
    <property type="term" value="P:mRNA processing"/>
    <property type="evidence" value="ECO:0007669"/>
    <property type="project" value="UniProtKB-KW"/>
</dbReference>
<evidence type="ECO:0000313" key="3">
    <source>
        <dbReference type="EMBL" id="MBW0545083.1"/>
    </source>
</evidence>
<proteinExistence type="predicted"/>
<protein>
    <recommendedName>
        <fullName evidence="5">CCHC-type domain-containing protein</fullName>
    </recommendedName>
</protein>
<organism evidence="3 4">
    <name type="scientific">Austropuccinia psidii MF-1</name>
    <dbReference type="NCBI Taxonomy" id="1389203"/>
    <lineage>
        <taxon>Eukaryota</taxon>
        <taxon>Fungi</taxon>
        <taxon>Dikarya</taxon>
        <taxon>Basidiomycota</taxon>
        <taxon>Pucciniomycotina</taxon>
        <taxon>Pucciniomycetes</taxon>
        <taxon>Pucciniales</taxon>
        <taxon>Sphaerophragmiaceae</taxon>
        <taxon>Austropuccinia</taxon>
    </lineage>
</organism>
<name>A0A9Q3FWA2_9BASI</name>
<dbReference type="InterPro" id="IPR036875">
    <property type="entry name" value="Znf_CCHC_sf"/>
</dbReference>
<evidence type="ECO:0000256" key="2">
    <source>
        <dbReference type="SAM" id="MobiDB-lite"/>
    </source>
</evidence>
<accession>A0A9Q3FWA2</accession>
<keyword evidence="1" id="KW-0507">mRNA processing</keyword>
<dbReference type="OrthoDB" id="2507294at2759"/>
<feature type="compositionally biased region" description="Acidic residues" evidence="2">
    <location>
        <begin position="114"/>
        <end position="126"/>
    </location>
</feature>
<dbReference type="GO" id="GO:0008270">
    <property type="term" value="F:zinc ion binding"/>
    <property type="evidence" value="ECO:0007669"/>
    <property type="project" value="InterPro"/>
</dbReference>
<keyword evidence="4" id="KW-1185">Reference proteome</keyword>
<reference evidence="3" key="1">
    <citation type="submission" date="2021-03" db="EMBL/GenBank/DDBJ databases">
        <title>Draft genome sequence of rust myrtle Austropuccinia psidii MF-1, a brazilian biotype.</title>
        <authorList>
            <person name="Quecine M.C."/>
            <person name="Pachon D.M.R."/>
            <person name="Bonatelli M.L."/>
            <person name="Correr F.H."/>
            <person name="Franceschini L.M."/>
            <person name="Leite T.F."/>
            <person name="Margarido G.R.A."/>
            <person name="Almeida C.A."/>
            <person name="Ferrarezi J.A."/>
            <person name="Labate C.A."/>
        </authorList>
    </citation>
    <scope>NUCLEOTIDE SEQUENCE</scope>
    <source>
        <strain evidence="3">MF-1</strain>
    </source>
</reference>
<dbReference type="Proteomes" id="UP000765509">
    <property type="component" value="Unassembled WGS sequence"/>
</dbReference>
<dbReference type="EMBL" id="AVOT02049957">
    <property type="protein sequence ID" value="MBW0545083.1"/>
    <property type="molecule type" value="Genomic_DNA"/>
</dbReference>
<evidence type="ECO:0000256" key="1">
    <source>
        <dbReference type="ARBA" id="ARBA00022664"/>
    </source>
</evidence>
<feature type="region of interest" description="Disordered" evidence="2">
    <location>
        <begin position="107"/>
        <end position="126"/>
    </location>
</feature>
<evidence type="ECO:0000313" key="4">
    <source>
        <dbReference type="Proteomes" id="UP000765509"/>
    </source>
</evidence>
<dbReference type="AlphaFoldDB" id="A0A9Q3FWA2"/>
<dbReference type="GO" id="GO:0003676">
    <property type="term" value="F:nucleic acid binding"/>
    <property type="evidence" value="ECO:0007669"/>
    <property type="project" value="InterPro"/>
</dbReference>
<dbReference type="SUPFAM" id="SSF57756">
    <property type="entry name" value="Retrovirus zinc finger-like domains"/>
    <property type="match status" value="1"/>
</dbReference>
<gene>
    <name evidence="3" type="ORF">O181_084798</name>
</gene>
<comment type="caution">
    <text evidence="3">The sequence shown here is derived from an EMBL/GenBank/DDBJ whole genome shotgun (WGS) entry which is preliminary data.</text>
</comment>
<evidence type="ECO:0008006" key="5">
    <source>
        <dbReference type="Google" id="ProtNLM"/>
    </source>
</evidence>
<sequence length="126" mass="14874">MVHIKILQKCEELVHSLRRRCTELCFLEEYINALEDIVTGTKICRTWKELDIKSPNKPFINREKARYPFKPNTSNTNEKIKCHICGAIDHIANNCLKKEKINDIVETEDHNDKEDEYDPEKDTEEL</sequence>